<evidence type="ECO:0000256" key="1">
    <source>
        <dbReference type="SAM" id="MobiDB-lite"/>
    </source>
</evidence>
<protein>
    <recommendedName>
        <fullName evidence="5">EGF-like domain-containing protein</fullName>
    </recommendedName>
</protein>
<feature type="signal peptide" evidence="2">
    <location>
        <begin position="1"/>
        <end position="22"/>
    </location>
</feature>
<evidence type="ECO:0008006" key="5">
    <source>
        <dbReference type="Google" id="ProtNLM"/>
    </source>
</evidence>
<accession>A0A448ZGD9</accession>
<sequence length="162" mass="16513">MKLSFSLLSLALVALSASSVSAAGLSTRKLQEQFEGTDNSQYNAPDAPSYCKKDQQPNSGDKCPSVGLQCAFDNNIQCICGEGGWSCGNPSPTPTLPTPMPTPSPISKPTCNGSDPCVTILKENEEVDTENIAVTDEESSAAGAASAAAVMVAAGAATALVL</sequence>
<dbReference type="Proteomes" id="UP000291116">
    <property type="component" value="Unassembled WGS sequence"/>
</dbReference>
<keyword evidence="2" id="KW-0732">Signal</keyword>
<name>A0A448ZGD9_9STRA</name>
<reference evidence="3 4" key="1">
    <citation type="submission" date="2019-01" db="EMBL/GenBank/DDBJ databases">
        <authorList>
            <person name="Ferrante I. M."/>
        </authorList>
    </citation>
    <scope>NUCLEOTIDE SEQUENCE [LARGE SCALE GENOMIC DNA]</scope>
    <source>
        <strain evidence="3 4">B856</strain>
    </source>
</reference>
<feature type="region of interest" description="Disordered" evidence="1">
    <location>
        <begin position="36"/>
        <end position="57"/>
    </location>
</feature>
<gene>
    <name evidence="3" type="ORF">PSNMU_V1.4_AUG-EV-PASAV3_0080750</name>
</gene>
<evidence type="ECO:0000313" key="3">
    <source>
        <dbReference type="EMBL" id="VEU41109.1"/>
    </source>
</evidence>
<proteinExistence type="predicted"/>
<evidence type="ECO:0000313" key="4">
    <source>
        <dbReference type="Proteomes" id="UP000291116"/>
    </source>
</evidence>
<keyword evidence="4" id="KW-1185">Reference proteome</keyword>
<feature type="chain" id="PRO_5018987570" description="EGF-like domain-containing protein" evidence="2">
    <location>
        <begin position="23"/>
        <end position="162"/>
    </location>
</feature>
<organism evidence="3 4">
    <name type="scientific">Pseudo-nitzschia multistriata</name>
    <dbReference type="NCBI Taxonomy" id="183589"/>
    <lineage>
        <taxon>Eukaryota</taxon>
        <taxon>Sar</taxon>
        <taxon>Stramenopiles</taxon>
        <taxon>Ochrophyta</taxon>
        <taxon>Bacillariophyta</taxon>
        <taxon>Bacillariophyceae</taxon>
        <taxon>Bacillariophycidae</taxon>
        <taxon>Bacillariales</taxon>
        <taxon>Bacillariaceae</taxon>
        <taxon>Pseudo-nitzschia</taxon>
    </lineage>
</organism>
<dbReference type="AlphaFoldDB" id="A0A448ZGD9"/>
<dbReference type="EMBL" id="CAACVS010000335">
    <property type="protein sequence ID" value="VEU41109.1"/>
    <property type="molecule type" value="Genomic_DNA"/>
</dbReference>
<evidence type="ECO:0000256" key="2">
    <source>
        <dbReference type="SAM" id="SignalP"/>
    </source>
</evidence>